<accession>A0AAV6VXY9</accession>
<dbReference type="Proteomes" id="UP000827092">
    <property type="component" value="Unassembled WGS sequence"/>
</dbReference>
<name>A0AAV6VXY9_9ARAC</name>
<proteinExistence type="predicted"/>
<protein>
    <submittedName>
        <fullName evidence="1">Uncharacterized protein</fullName>
    </submittedName>
</protein>
<keyword evidence="2" id="KW-1185">Reference proteome</keyword>
<dbReference type="AlphaFoldDB" id="A0AAV6VXY9"/>
<comment type="caution">
    <text evidence="1">The sequence shown here is derived from an EMBL/GenBank/DDBJ whole genome shotgun (WGS) entry which is preliminary data.</text>
</comment>
<sequence length="136" mass="15523">MLYIYKKQNFLNITINSDFSHELCHSPIHLATQTEVWRIRNKKPERIRIYPLPVDFRVGFGEHGTPLRPQMTGLRGGTFCHKGGRRKDFAYRSIGTARDISSLSVLWSLVMPDMDYDCVVKGLFGDVHGVDTVGLI</sequence>
<organism evidence="1 2">
    <name type="scientific">Oedothorax gibbosus</name>
    <dbReference type="NCBI Taxonomy" id="931172"/>
    <lineage>
        <taxon>Eukaryota</taxon>
        <taxon>Metazoa</taxon>
        <taxon>Ecdysozoa</taxon>
        <taxon>Arthropoda</taxon>
        <taxon>Chelicerata</taxon>
        <taxon>Arachnida</taxon>
        <taxon>Araneae</taxon>
        <taxon>Araneomorphae</taxon>
        <taxon>Entelegynae</taxon>
        <taxon>Araneoidea</taxon>
        <taxon>Linyphiidae</taxon>
        <taxon>Erigoninae</taxon>
        <taxon>Oedothorax</taxon>
    </lineage>
</organism>
<evidence type="ECO:0000313" key="1">
    <source>
        <dbReference type="EMBL" id="KAG8201525.1"/>
    </source>
</evidence>
<evidence type="ECO:0000313" key="2">
    <source>
        <dbReference type="Proteomes" id="UP000827092"/>
    </source>
</evidence>
<dbReference type="EMBL" id="JAFNEN010000004">
    <property type="protein sequence ID" value="KAG8201525.1"/>
    <property type="molecule type" value="Genomic_DNA"/>
</dbReference>
<gene>
    <name evidence="1" type="ORF">JTE90_011200</name>
</gene>
<reference evidence="1 2" key="1">
    <citation type="journal article" date="2022" name="Nat. Ecol. Evol.">
        <title>A masculinizing supergene underlies an exaggerated male reproductive morph in a spider.</title>
        <authorList>
            <person name="Hendrickx F."/>
            <person name="De Corte Z."/>
            <person name="Sonet G."/>
            <person name="Van Belleghem S.M."/>
            <person name="Kostlbacher S."/>
            <person name="Vangestel C."/>
        </authorList>
    </citation>
    <scope>NUCLEOTIDE SEQUENCE [LARGE SCALE GENOMIC DNA]</scope>
    <source>
        <strain evidence="1">W744_W776</strain>
    </source>
</reference>